<dbReference type="GeneID" id="24864427"/>
<keyword evidence="2" id="KW-0808">Transferase</keyword>
<name>A0A0E3RAH0_METMZ</name>
<keyword evidence="2" id="KW-0328">Glycosyltransferase</keyword>
<keyword evidence="1" id="KW-1133">Transmembrane helix</keyword>
<organism evidence="2 3">
    <name type="scientific">Methanosarcina mazei SarPi</name>
    <dbReference type="NCBI Taxonomy" id="1434115"/>
    <lineage>
        <taxon>Archaea</taxon>
        <taxon>Methanobacteriati</taxon>
        <taxon>Methanobacteriota</taxon>
        <taxon>Stenosarchaea group</taxon>
        <taxon>Methanomicrobia</taxon>
        <taxon>Methanosarcinales</taxon>
        <taxon>Methanosarcinaceae</taxon>
        <taxon>Methanosarcina</taxon>
    </lineage>
</organism>
<dbReference type="EMBL" id="CP009511">
    <property type="protein sequence ID" value="AKB61235.1"/>
    <property type="molecule type" value="Genomic_DNA"/>
</dbReference>
<dbReference type="Proteomes" id="UP000033116">
    <property type="component" value="Chromosome"/>
</dbReference>
<reference evidence="2 3" key="1">
    <citation type="submission" date="2014-07" db="EMBL/GenBank/DDBJ databases">
        <title>Methanogenic archaea and the global carbon cycle.</title>
        <authorList>
            <person name="Henriksen J.R."/>
            <person name="Luke J."/>
            <person name="Reinhart S."/>
            <person name="Benedict M.N."/>
            <person name="Youngblut N.D."/>
            <person name="Metcalf M.E."/>
            <person name="Whitaker R.J."/>
            <person name="Metcalf W.W."/>
        </authorList>
    </citation>
    <scope>NUCLEOTIDE SEQUENCE [LARGE SCALE GENOMIC DNA]</scope>
    <source>
        <strain evidence="2 3">SarPi</strain>
    </source>
</reference>
<gene>
    <name evidence="2" type="ORF">MSMAP_1250</name>
</gene>
<dbReference type="AlphaFoldDB" id="A0A0E3RAH0"/>
<proteinExistence type="predicted"/>
<dbReference type="HOGENOM" id="CLU_2191054_0_0_2"/>
<dbReference type="PATRIC" id="fig|1434115.4.peg.1586"/>
<evidence type="ECO:0000256" key="1">
    <source>
        <dbReference type="SAM" id="Phobius"/>
    </source>
</evidence>
<evidence type="ECO:0000313" key="3">
    <source>
        <dbReference type="Proteomes" id="UP000033116"/>
    </source>
</evidence>
<protein>
    <submittedName>
        <fullName evidence="2">Dolichol-phosphate mannosyltransferase</fullName>
    </submittedName>
</protein>
<accession>A0A0E3RAH0</accession>
<feature type="transmembrane region" description="Helical" evidence="1">
    <location>
        <begin position="39"/>
        <end position="62"/>
    </location>
</feature>
<dbReference type="GO" id="GO:0016757">
    <property type="term" value="F:glycosyltransferase activity"/>
    <property type="evidence" value="ECO:0007669"/>
    <property type="project" value="UniProtKB-KW"/>
</dbReference>
<dbReference type="RefSeq" id="WP_015413244.1">
    <property type="nucleotide sequence ID" value="NZ_CP009511.1"/>
</dbReference>
<feature type="transmembrane region" description="Helical" evidence="1">
    <location>
        <begin position="74"/>
        <end position="95"/>
    </location>
</feature>
<keyword evidence="1" id="KW-0472">Membrane</keyword>
<keyword evidence="1" id="KW-0812">Transmembrane</keyword>
<sequence length="115" mass="12812">MIQNVAQMREVSRSAVNPIRNGMSNLFTTFNGMEFDKPLYFFTLPGFILMAGGLNMSLNLIMAAYPAGSFDMGSAIGVFLLTLTGIFMSFTGILLHSISRLIRYKKINCESLRTR</sequence>
<evidence type="ECO:0000313" key="2">
    <source>
        <dbReference type="EMBL" id="AKB61235.1"/>
    </source>
</evidence>